<evidence type="ECO:0000256" key="3">
    <source>
        <dbReference type="ARBA" id="ARBA00022490"/>
    </source>
</evidence>
<dbReference type="PANTHER" id="PTHR23166">
    <property type="entry name" value="FILAMIN/GPBP-INTERACTING PROTEIN"/>
    <property type="match status" value="1"/>
</dbReference>
<comment type="caution">
    <text evidence="8">The sequence shown here is derived from an EMBL/GenBank/DDBJ whole genome shotgun (WGS) entry which is preliminary data.</text>
</comment>
<accession>A0A444V090</accession>
<keyword evidence="6" id="KW-0966">Cell projection</keyword>
<protein>
    <submittedName>
        <fullName evidence="8">CTTNBP2 N-terminal-like protein</fullName>
    </submittedName>
</protein>
<dbReference type="Proteomes" id="UP000289886">
    <property type="component" value="Unassembled WGS sequence"/>
</dbReference>
<evidence type="ECO:0000313" key="8">
    <source>
        <dbReference type="EMBL" id="RXM93809.1"/>
    </source>
</evidence>
<feature type="domain" description="Cortactin-binding protein-2 N-terminal" evidence="7">
    <location>
        <begin position="6"/>
        <end position="111"/>
    </location>
</feature>
<dbReference type="InterPro" id="IPR019131">
    <property type="entry name" value="Cortactin-binding_p2_N"/>
</dbReference>
<evidence type="ECO:0000256" key="1">
    <source>
        <dbReference type="ARBA" id="ARBA00004316"/>
    </source>
</evidence>
<sequence>MNMETLSKAELLMLFSVLEGELEARDLVIEALRAQQRESFIQKRYGKYNVSDPFLALQRDYETIPKDRREEERAACPNPLSVLKLVMSHCKTMQEKMLSQLAAAESRHRKVRGHFSHVSTCTLHRSVRLLSF</sequence>
<dbReference type="InterPro" id="IPR050719">
    <property type="entry name" value="Cortactin-Actin_Reg"/>
</dbReference>
<comment type="subcellular location">
    <subcellularLocation>
        <location evidence="1">Cell projection</location>
    </subcellularLocation>
    <subcellularLocation>
        <location evidence="2">Cytoplasm</location>
    </subcellularLocation>
</comment>
<evidence type="ECO:0000256" key="2">
    <source>
        <dbReference type="ARBA" id="ARBA00004496"/>
    </source>
</evidence>
<proteinExistence type="predicted"/>
<dbReference type="PANTHER" id="PTHR23166:SF9">
    <property type="entry name" value="CTTNBP2 N-TERMINAL-LIKE PROTEIN"/>
    <property type="match status" value="1"/>
</dbReference>
<evidence type="ECO:0000256" key="5">
    <source>
        <dbReference type="ARBA" id="ARBA00023054"/>
    </source>
</evidence>
<dbReference type="GO" id="GO:0042995">
    <property type="term" value="C:cell projection"/>
    <property type="evidence" value="ECO:0007669"/>
    <property type="project" value="UniProtKB-SubCell"/>
</dbReference>
<evidence type="ECO:0000259" key="7">
    <source>
        <dbReference type="Pfam" id="PF09727"/>
    </source>
</evidence>
<name>A0A444V090_ACIRT</name>
<evidence type="ECO:0000313" key="9">
    <source>
        <dbReference type="Proteomes" id="UP000289886"/>
    </source>
</evidence>
<keyword evidence="3" id="KW-0963">Cytoplasm</keyword>
<evidence type="ECO:0000256" key="6">
    <source>
        <dbReference type="ARBA" id="ARBA00023273"/>
    </source>
</evidence>
<dbReference type="AlphaFoldDB" id="A0A444V090"/>
<reference evidence="8 9" key="1">
    <citation type="submission" date="2019-01" db="EMBL/GenBank/DDBJ databases">
        <title>Draft Genome and Complete Hox-Cluster Characterization of the Sterlet Sturgeon (Acipenser ruthenus).</title>
        <authorList>
            <person name="Wei Q."/>
        </authorList>
    </citation>
    <scope>NUCLEOTIDE SEQUENCE [LARGE SCALE GENOMIC DNA]</scope>
    <source>
        <strain evidence="8">WHYD16114868_AA</strain>
        <tissue evidence="8">Blood</tissue>
    </source>
</reference>
<evidence type="ECO:0000256" key="4">
    <source>
        <dbReference type="ARBA" id="ARBA00022553"/>
    </source>
</evidence>
<organism evidence="8 9">
    <name type="scientific">Acipenser ruthenus</name>
    <name type="common">Sterlet sturgeon</name>
    <dbReference type="NCBI Taxonomy" id="7906"/>
    <lineage>
        <taxon>Eukaryota</taxon>
        <taxon>Metazoa</taxon>
        <taxon>Chordata</taxon>
        <taxon>Craniata</taxon>
        <taxon>Vertebrata</taxon>
        <taxon>Euteleostomi</taxon>
        <taxon>Actinopterygii</taxon>
        <taxon>Chondrostei</taxon>
        <taxon>Acipenseriformes</taxon>
        <taxon>Acipenseridae</taxon>
        <taxon>Acipenser</taxon>
    </lineage>
</organism>
<keyword evidence="4" id="KW-0597">Phosphoprotein</keyword>
<dbReference type="Pfam" id="PF09727">
    <property type="entry name" value="CortBP2"/>
    <property type="match status" value="1"/>
</dbReference>
<keyword evidence="9" id="KW-1185">Reference proteome</keyword>
<gene>
    <name evidence="8" type="ORF">EOD39_18688</name>
</gene>
<keyword evidence="5" id="KW-0175">Coiled coil</keyword>
<dbReference type="EMBL" id="SCEB01004098">
    <property type="protein sequence ID" value="RXM93809.1"/>
    <property type="molecule type" value="Genomic_DNA"/>
</dbReference>
<dbReference type="GO" id="GO:0005737">
    <property type="term" value="C:cytoplasm"/>
    <property type="evidence" value="ECO:0007669"/>
    <property type="project" value="UniProtKB-SubCell"/>
</dbReference>